<evidence type="ECO:0000313" key="2">
    <source>
        <dbReference type="Proteomes" id="UP000242636"/>
    </source>
</evidence>
<dbReference type="InterPro" id="IPR015424">
    <property type="entry name" value="PyrdxlP-dep_Trfase"/>
</dbReference>
<dbReference type="InterPro" id="IPR009651">
    <property type="entry name" value="Met_g_lyase_put"/>
</dbReference>
<protein>
    <submittedName>
        <fullName evidence="1">Aluminum resistance family protein</fullName>
    </submittedName>
</protein>
<dbReference type="EMBL" id="MWLD01000037">
    <property type="protein sequence ID" value="OOV34385.1"/>
    <property type="molecule type" value="Genomic_DNA"/>
</dbReference>
<keyword evidence="2" id="KW-1185">Reference proteome</keyword>
<dbReference type="Proteomes" id="UP000242636">
    <property type="component" value="Unassembled WGS sequence"/>
</dbReference>
<dbReference type="Gene3D" id="3.40.640.10">
    <property type="entry name" value="Type I PLP-dependent aspartate aminotransferase-like (Major domain)"/>
    <property type="match status" value="1"/>
</dbReference>
<accession>A0A1T1D0J6</accession>
<gene>
    <name evidence="1" type="ORF">BV61_02885</name>
</gene>
<reference evidence="1 2" key="1">
    <citation type="submission" date="2017-02" db="EMBL/GenBank/DDBJ databases">
        <title>Draft Genome Sequences of 'Candidatus Synechococcus spongiarum', Cyanobacterial Symbionts of the Mediterranean Sponge Aplysina aerophoba from two locations.</title>
        <authorList>
            <person name="Slaby B.M."/>
            <person name="Hentschel U."/>
        </authorList>
    </citation>
    <scope>NUCLEOTIDE SEQUENCE [LARGE SCALE GENOMIC DNA]</scope>
    <source>
        <strain evidence="1">LMB bulk15M</strain>
    </source>
</reference>
<evidence type="ECO:0000313" key="1">
    <source>
        <dbReference type="EMBL" id="OOV34385.1"/>
    </source>
</evidence>
<dbReference type="AlphaFoldDB" id="A0A1T1D0J6"/>
<dbReference type="PANTHER" id="PTHR46658:SF1">
    <property type="entry name" value="CYS OR MET METABOLISM PYRIDOXAL-PHOSPHATE-DEPENDENT ENZYME"/>
    <property type="match status" value="1"/>
</dbReference>
<proteinExistence type="predicted"/>
<dbReference type="Gene3D" id="3.90.1150.60">
    <property type="entry name" value="Methioning gamme-lyase, C-terminal domain"/>
    <property type="match status" value="1"/>
</dbReference>
<dbReference type="SUPFAM" id="SSF53383">
    <property type="entry name" value="PLP-dependent transferases"/>
    <property type="match status" value="1"/>
</dbReference>
<dbReference type="Pfam" id="PF06838">
    <property type="entry name" value="Met_gamma_lyase"/>
    <property type="match status" value="1"/>
</dbReference>
<name>A0A1T1D0J6_9SYNE</name>
<dbReference type="InterPro" id="IPR015421">
    <property type="entry name" value="PyrdxlP-dep_Trfase_major"/>
</dbReference>
<dbReference type="PANTHER" id="PTHR46658">
    <property type="entry name" value="CYS OR MET METABOLISM PYRIDOXAL-PHOSPHATE-DEPENDENT ENZYME"/>
    <property type="match status" value="1"/>
</dbReference>
<sequence>MKALPRSVAERDRFLDRVETATAPVAHRHCAAVTDRLRRILDAFAVERIGQHHFSGLTGVAHGDMGREALDRVFARVMQAEAAAVRLQFVSGTHAIAAALFGVLRPGDTLLAAAGRPYETLEEVIGLRGQGQGSLQEFGVTYREVPLTRDGHVDEQALAEALSNLRPRLLFLQRSCGYNWRPSLSLAQLERLCALAHTRSPHTVCFVDNCYGELVNQLEPTAVGADLMAGSLVKNPGGTLAPTGGYVAGRRDLVEQACCRLTAPGLGSAAGSGFDCNRLLLQGLFLAPQMVAEALIGAELVATTFQTLGYEVSPQPGTERSDVIQAVRLGSAQRLLAVCRAFQRRSPVGAYLEPTPAAMPGYHHQLVMAGGTFVEGSTSEFSADAPLIPPYVVYVQGGCHRSHVRLALEEALAALLRCCGD</sequence>
<comment type="caution">
    <text evidence="1">The sequence shown here is derived from an EMBL/GenBank/DDBJ whole genome shotgun (WGS) entry which is preliminary data.</text>
</comment>
<organism evidence="1 2">
    <name type="scientific">Candidatus Synechococcus spongiarum LMB bulk15M</name>
    <dbReference type="NCBI Taxonomy" id="1943582"/>
    <lineage>
        <taxon>Bacteria</taxon>
        <taxon>Bacillati</taxon>
        <taxon>Cyanobacteriota</taxon>
        <taxon>Cyanophyceae</taxon>
        <taxon>Synechococcales</taxon>
        <taxon>Synechococcaceae</taxon>
        <taxon>Synechococcus</taxon>
    </lineage>
</organism>